<accession>A0A8J7R9F3</accession>
<evidence type="ECO:0000313" key="1">
    <source>
        <dbReference type="EMBL" id="MBP0441295.1"/>
    </source>
</evidence>
<proteinExistence type="predicted"/>
<organism evidence="1 2">
    <name type="scientific">Tianweitania sediminis</name>
    <dbReference type="NCBI Taxonomy" id="1502156"/>
    <lineage>
        <taxon>Bacteria</taxon>
        <taxon>Pseudomonadati</taxon>
        <taxon>Pseudomonadota</taxon>
        <taxon>Alphaproteobacteria</taxon>
        <taxon>Hyphomicrobiales</taxon>
        <taxon>Phyllobacteriaceae</taxon>
        <taxon>Tianweitania</taxon>
    </lineage>
</organism>
<reference evidence="1" key="1">
    <citation type="submission" date="2021-03" db="EMBL/GenBank/DDBJ databases">
        <title>Genome sequencing and assembly of Tianweitania sediminis.</title>
        <authorList>
            <person name="Chhetri G."/>
        </authorList>
    </citation>
    <scope>NUCLEOTIDE SEQUENCE</scope>
    <source>
        <strain evidence="1">Z8</strain>
    </source>
</reference>
<protein>
    <submittedName>
        <fullName evidence="1">Uncharacterized protein</fullName>
    </submittedName>
</protein>
<dbReference type="RefSeq" id="WP_209337316.1">
    <property type="nucleotide sequence ID" value="NZ_JAGIYY010000012.1"/>
</dbReference>
<comment type="caution">
    <text evidence="1">The sequence shown here is derived from an EMBL/GenBank/DDBJ whole genome shotgun (WGS) entry which is preliminary data.</text>
</comment>
<dbReference type="EMBL" id="JAGIYY010000012">
    <property type="protein sequence ID" value="MBP0441295.1"/>
    <property type="molecule type" value="Genomic_DNA"/>
</dbReference>
<keyword evidence="2" id="KW-1185">Reference proteome</keyword>
<name>A0A8J7R9F3_9HYPH</name>
<gene>
    <name evidence="1" type="ORF">J5Y06_21845</name>
</gene>
<evidence type="ECO:0000313" key="2">
    <source>
        <dbReference type="Proteomes" id="UP000666240"/>
    </source>
</evidence>
<dbReference type="Proteomes" id="UP000666240">
    <property type="component" value="Unassembled WGS sequence"/>
</dbReference>
<sequence>MIEGHVPAAAIAKLLRDRPDVSAWQCLEYPSSAPPAWMPRKARSPSHTT</sequence>
<dbReference type="Pfam" id="PF04214">
    <property type="entry name" value="DUF411"/>
    <property type="match status" value="1"/>
</dbReference>
<dbReference type="InterPro" id="IPR007332">
    <property type="entry name" value="DUF411"/>
</dbReference>
<dbReference type="AlphaFoldDB" id="A0A8J7R9F3"/>